<accession>A0A840WU63</accession>
<evidence type="ECO:0000313" key="2">
    <source>
        <dbReference type="Proteomes" id="UP000579647"/>
    </source>
</evidence>
<dbReference type="Proteomes" id="UP000579647">
    <property type="component" value="Unassembled WGS sequence"/>
</dbReference>
<sequence length="34" mass="3588">MFDPDGCRRPIAGCVLTLGYASPPPGVNPLMDRA</sequence>
<evidence type="ECO:0000313" key="1">
    <source>
        <dbReference type="EMBL" id="MBB5495106.1"/>
    </source>
</evidence>
<gene>
    <name evidence="1" type="ORF">HNR07_006243</name>
</gene>
<organism evidence="1 2">
    <name type="scientific">Nocardiopsis metallicus</name>
    <dbReference type="NCBI Taxonomy" id="179819"/>
    <lineage>
        <taxon>Bacteria</taxon>
        <taxon>Bacillati</taxon>
        <taxon>Actinomycetota</taxon>
        <taxon>Actinomycetes</taxon>
        <taxon>Streptosporangiales</taxon>
        <taxon>Nocardiopsidaceae</taxon>
        <taxon>Nocardiopsis</taxon>
    </lineage>
</organism>
<proteinExistence type="predicted"/>
<comment type="caution">
    <text evidence="1">The sequence shown here is derived from an EMBL/GenBank/DDBJ whole genome shotgun (WGS) entry which is preliminary data.</text>
</comment>
<dbReference type="AlphaFoldDB" id="A0A840WU63"/>
<dbReference type="EMBL" id="JACHDO010000001">
    <property type="protein sequence ID" value="MBB5495106.1"/>
    <property type="molecule type" value="Genomic_DNA"/>
</dbReference>
<keyword evidence="2" id="KW-1185">Reference proteome</keyword>
<protein>
    <submittedName>
        <fullName evidence="1">Uncharacterized protein</fullName>
    </submittedName>
</protein>
<name>A0A840WU63_9ACTN</name>
<reference evidence="1 2" key="1">
    <citation type="submission" date="2020-08" db="EMBL/GenBank/DDBJ databases">
        <title>Sequencing the genomes of 1000 actinobacteria strains.</title>
        <authorList>
            <person name="Klenk H.-P."/>
        </authorList>
    </citation>
    <scope>NUCLEOTIDE SEQUENCE [LARGE SCALE GENOMIC DNA]</scope>
    <source>
        <strain evidence="1 2">DSM 44598</strain>
    </source>
</reference>